<dbReference type="Pfam" id="PF01722">
    <property type="entry name" value="BolA"/>
    <property type="match status" value="1"/>
</dbReference>
<dbReference type="Gene3D" id="3.30.300.90">
    <property type="entry name" value="BolA-like"/>
    <property type="match status" value="1"/>
</dbReference>
<dbReference type="InterPro" id="IPR050961">
    <property type="entry name" value="BolA/IbaG_stress_morph_reg"/>
</dbReference>
<reference evidence="3" key="1">
    <citation type="submission" date="2015-09" db="EMBL/GenBank/DDBJ databases">
        <authorList>
            <person name="Jackson K.R."/>
            <person name="Lunt B.L."/>
            <person name="Fisher J.N.B."/>
            <person name="Gardner A.V."/>
            <person name="Bailey M.E."/>
            <person name="Deus L.M."/>
            <person name="Earl A.S."/>
            <person name="Gibby P.D."/>
            <person name="Hartmann K.A."/>
            <person name="Liu J.E."/>
            <person name="Manci A.M."/>
            <person name="Nielsen D.A."/>
            <person name="Solomon M.B."/>
            <person name="Breakwell D.P."/>
            <person name="Burnett S.H."/>
            <person name="Grose J.H."/>
        </authorList>
    </citation>
    <scope>NUCLEOTIDE SEQUENCE</scope>
    <source>
        <strain evidence="3">7805</strain>
    </source>
</reference>
<dbReference type="RefSeq" id="WP_254034958.1">
    <property type="nucleotide sequence ID" value="NZ_JBIIEP010000077.1"/>
</dbReference>
<gene>
    <name evidence="3" type="ORF">PLAM_mp0017</name>
</gene>
<evidence type="ECO:0000256" key="2">
    <source>
        <dbReference type="RuleBase" id="RU003860"/>
    </source>
</evidence>
<dbReference type="PANTHER" id="PTHR46229:SF2">
    <property type="entry name" value="BOLA-LIKE PROTEIN 1"/>
    <property type="match status" value="1"/>
</dbReference>
<accession>A0A1J1JL59</accession>
<dbReference type="InterPro" id="IPR036065">
    <property type="entry name" value="BolA-like_sf"/>
</dbReference>
<dbReference type="PANTHER" id="PTHR46229">
    <property type="entry name" value="BOLA TRANSCRIPTION REGULATOR"/>
    <property type="match status" value="1"/>
</dbReference>
<comment type="similarity">
    <text evidence="1 2">Belongs to the BolA/IbaG family.</text>
</comment>
<organism evidence="3">
    <name type="scientific">Planktothrix agardhii</name>
    <name type="common">Oscillatoria agardhii</name>
    <dbReference type="NCBI Taxonomy" id="1160"/>
    <lineage>
        <taxon>Bacteria</taxon>
        <taxon>Bacillati</taxon>
        <taxon>Cyanobacteriota</taxon>
        <taxon>Cyanophyceae</taxon>
        <taxon>Oscillatoriophycideae</taxon>
        <taxon>Oscillatoriales</taxon>
        <taxon>Microcoleaceae</taxon>
        <taxon>Planktothrix</taxon>
    </lineage>
</organism>
<dbReference type="AlphaFoldDB" id="A0A1J1JL59"/>
<evidence type="ECO:0000256" key="1">
    <source>
        <dbReference type="ARBA" id="ARBA00005578"/>
    </source>
</evidence>
<dbReference type="InterPro" id="IPR002634">
    <property type="entry name" value="BolA"/>
</dbReference>
<protein>
    <recommendedName>
        <fullName evidence="4">BolA-like protein</fullName>
    </recommendedName>
</protein>
<proteinExistence type="inferred from homology"/>
<evidence type="ECO:0008006" key="4">
    <source>
        <dbReference type="Google" id="ProtNLM"/>
    </source>
</evidence>
<dbReference type="EMBL" id="LO018305">
    <property type="protein sequence ID" value="CUM62312.1"/>
    <property type="molecule type" value="Genomic_DNA"/>
</dbReference>
<name>A0A1J1JL59_PLAAG</name>
<evidence type="ECO:0000313" key="3">
    <source>
        <dbReference type="EMBL" id="CUM62312.1"/>
    </source>
</evidence>
<dbReference type="SUPFAM" id="SSF82657">
    <property type="entry name" value="BolA-like"/>
    <property type="match status" value="1"/>
</dbReference>
<sequence>MKNNLTKYAQLIQARLPDAQIFIHDVTGNENHFKAIVVSSEFAGKNLVEQHRIVNDSLQEHLLSKVLHSLALNTYTPEGWIKDPLSKAITKSSIYTLYSQSNE</sequence>